<evidence type="ECO:0000256" key="9">
    <source>
        <dbReference type="HAMAP-Rule" id="MF_00911"/>
    </source>
</evidence>
<dbReference type="AlphaFoldDB" id="A0A840AE29"/>
<keyword evidence="5 9" id="KW-0812">Transmembrane</keyword>
<evidence type="ECO:0000256" key="7">
    <source>
        <dbReference type="ARBA" id="ARBA00023136"/>
    </source>
</evidence>
<proteinExistence type="inferred from homology"/>
<comment type="subcellular location">
    <subcellularLocation>
        <location evidence="9">Cell inner membrane</location>
        <topology evidence="9">Single-pass type II membrane protein</topology>
    </subcellularLocation>
    <subcellularLocation>
        <location evidence="1">Membrane</location>
    </subcellularLocation>
    <text evidence="9">Localizes to the division septum.</text>
</comment>
<dbReference type="GO" id="GO:0032153">
    <property type="term" value="C:cell division site"/>
    <property type="evidence" value="ECO:0007669"/>
    <property type="project" value="UniProtKB-UniRule"/>
</dbReference>
<sequence length="296" mass="32625">MAREPRKKVAVRARAAAPPPRRPSAAALWFRRQRRILRGMGFGLLGLGALAGLAWGVARMDPEARARDTALALVNLGRDHGLVVQEIRVEGREFTPREALLTAIGTVPGDAILDFDPDAARTRLMEIAWVRGAHVERRLPGTILVRLEERQAFAIWQQDGRYSVIDRSGNEMASERFEAFGPLPFVVGAGANTAAASIVDVLRRHPAIADRVEAAVRVSERRWNLRLHNGADVLLPEGHEEAAVERLATLQAQDRLLDRPLAVVDMRLPDRLVVRMPPEAPATPPATPAQARRQRG</sequence>
<dbReference type="GO" id="GO:0090529">
    <property type="term" value="P:cell septum assembly"/>
    <property type="evidence" value="ECO:0007669"/>
    <property type="project" value="InterPro"/>
</dbReference>
<dbReference type="Pfam" id="PF08478">
    <property type="entry name" value="POTRA_1"/>
    <property type="match status" value="1"/>
</dbReference>
<evidence type="ECO:0000256" key="4">
    <source>
        <dbReference type="ARBA" id="ARBA00022618"/>
    </source>
</evidence>
<keyword evidence="7 9" id="KW-0472">Membrane</keyword>
<organism evidence="12 13">
    <name type="scientific">Roseococcus suduntuyensis</name>
    <dbReference type="NCBI Taxonomy" id="455361"/>
    <lineage>
        <taxon>Bacteria</taxon>
        <taxon>Pseudomonadati</taxon>
        <taxon>Pseudomonadota</taxon>
        <taxon>Alphaproteobacteria</taxon>
        <taxon>Acetobacterales</taxon>
        <taxon>Roseomonadaceae</taxon>
        <taxon>Roseococcus</taxon>
    </lineage>
</organism>
<evidence type="ECO:0000313" key="13">
    <source>
        <dbReference type="Proteomes" id="UP000553193"/>
    </source>
</evidence>
<protein>
    <recommendedName>
        <fullName evidence="9">Cell division protein FtsQ</fullName>
    </recommendedName>
</protein>
<evidence type="ECO:0000256" key="2">
    <source>
        <dbReference type="ARBA" id="ARBA00022475"/>
    </source>
</evidence>
<dbReference type="RefSeq" id="WP_184383532.1">
    <property type="nucleotide sequence ID" value="NZ_JACIDJ010000002.1"/>
</dbReference>
<dbReference type="EMBL" id="JACIDJ010000002">
    <property type="protein sequence ID" value="MBB3898474.1"/>
    <property type="molecule type" value="Genomic_DNA"/>
</dbReference>
<dbReference type="Proteomes" id="UP000553193">
    <property type="component" value="Unassembled WGS sequence"/>
</dbReference>
<keyword evidence="3 9" id="KW-0997">Cell inner membrane</keyword>
<evidence type="ECO:0000256" key="8">
    <source>
        <dbReference type="ARBA" id="ARBA00023306"/>
    </source>
</evidence>
<feature type="compositionally biased region" description="Pro residues" evidence="10">
    <location>
        <begin position="278"/>
        <end position="287"/>
    </location>
</feature>
<dbReference type="InterPro" id="IPR005548">
    <property type="entry name" value="Cell_div_FtsQ/DivIB_C"/>
</dbReference>
<name>A0A840AE29_9PROT</name>
<evidence type="ECO:0000259" key="11">
    <source>
        <dbReference type="PROSITE" id="PS51779"/>
    </source>
</evidence>
<dbReference type="InterPro" id="IPR026579">
    <property type="entry name" value="FtsQ"/>
</dbReference>
<dbReference type="HAMAP" id="MF_00911">
    <property type="entry name" value="FtsQ_subfam"/>
    <property type="match status" value="1"/>
</dbReference>
<keyword evidence="8 9" id="KW-0131">Cell cycle</keyword>
<evidence type="ECO:0000256" key="5">
    <source>
        <dbReference type="ARBA" id="ARBA00022692"/>
    </source>
</evidence>
<comment type="similarity">
    <text evidence="9">Belongs to the FtsQ/DivIB family. FtsQ subfamily.</text>
</comment>
<dbReference type="InterPro" id="IPR034746">
    <property type="entry name" value="POTRA"/>
</dbReference>
<feature type="transmembrane region" description="Helical" evidence="9">
    <location>
        <begin position="39"/>
        <end position="58"/>
    </location>
</feature>
<evidence type="ECO:0000256" key="3">
    <source>
        <dbReference type="ARBA" id="ARBA00022519"/>
    </source>
</evidence>
<feature type="compositionally biased region" description="Basic residues" evidence="10">
    <location>
        <begin position="1"/>
        <end position="11"/>
    </location>
</feature>
<dbReference type="Gene3D" id="3.10.20.310">
    <property type="entry name" value="membrane protein fhac"/>
    <property type="match status" value="1"/>
</dbReference>
<evidence type="ECO:0000256" key="6">
    <source>
        <dbReference type="ARBA" id="ARBA00022989"/>
    </source>
</evidence>
<dbReference type="PROSITE" id="PS51779">
    <property type="entry name" value="POTRA"/>
    <property type="match status" value="1"/>
</dbReference>
<evidence type="ECO:0000256" key="1">
    <source>
        <dbReference type="ARBA" id="ARBA00004370"/>
    </source>
</evidence>
<gene>
    <name evidence="9" type="primary">ftsQ</name>
    <name evidence="12" type="ORF">GGQ83_001911</name>
</gene>
<dbReference type="GO" id="GO:0043093">
    <property type="term" value="P:FtsZ-dependent cytokinesis"/>
    <property type="evidence" value="ECO:0007669"/>
    <property type="project" value="UniProtKB-UniRule"/>
</dbReference>
<evidence type="ECO:0000256" key="10">
    <source>
        <dbReference type="SAM" id="MobiDB-lite"/>
    </source>
</evidence>
<keyword evidence="2 9" id="KW-1003">Cell membrane</keyword>
<dbReference type="PANTHER" id="PTHR35851:SF1">
    <property type="entry name" value="CELL DIVISION PROTEIN FTSQ"/>
    <property type="match status" value="1"/>
</dbReference>
<keyword evidence="6 9" id="KW-1133">Transmembrane helix</keyword>
<keyword evidence="4 9" id="KW-0132">Cell division</keyword>
<reference evidence="12 13" key="1">
    <citation type="submission" date="2020-08" db="EMBL/GenBank/DDBJ databases">
        <title>Genomic Encyclopedia of Type Strains, Phase IV (KMG-IV): sequencing the most valuable type-strain genomes for metagenomic binning, comparative biology and taxonomic classification.</title>
        <authorList>
            <person name="Goeker M."/>
        </authorList>
    </citation>
    <scope>NUCLEOTIDE SEQUENCE [LARGE SCALE GENOMIC DNA]</scope>
    <source>
        <strain evidence="12 13">DSM 19979</strain>
    </source>
</reference>
<feature type="region of interest" description="Disordered" evidence="10">
    <location>
        <begin position="276"/>
        <end position="296"/>
    </location>
</feature>
<dbReference type="GO" id="GO:0005886">
    <property type="term" value="C:plasma membrane"/>
    <property type="evidence" value="ECO:0007669"/>
    <property type="project" value="UniProtKB-SubCell"/>
</dbReference>
<dbReference type="InterPro" id="IPR045335">
    <property type="entry name" value="FtsQ_C_sf"/>
</dbReference>
<evidence type="ECO:0000313" key="12">
    <source>
        <dbReference type="EMBL" id="MBB3898474.1"/>
    </source>
</evidence>
<dbReference type="InterPro" id="IPR013685">
    <property type="entry name" value="POTRA_FtsQ_type"/>
</dbReference>
<dbReference type="Gene3D" id="3.40.50.11690">
    <property type="entry name" value="Cell division protein FtsQ/DivIB"/>
    <property type="match status" value="1"/>
</dbReference>
<feature type="region of interest" description="Disordered" evidence="10">
    <location>
        <begin position="1"/>
        <end position="21"/>
    </location>
</feature>
<feature type="domain" description="POTRA" evidence="11">
    <location>
        <begin position="82"/>
        <end position="150"/>
    </location>
</feature>
<keyword evidence="13" id="KW-1185">Reference proteome</keyword>
<dbReference type="Pfam" id="PF03799">
    <property type="entry name" value="FtsQ_DivIB_C"/>
    <property type="match status" value="1"/>
</dbReference>
<comment type="caution">
    <text evidence="12">The sequence shown here is derived from an EMBL/GenBank/DDBJ whole genome shotgun (WGS) entry which is preliminary data.</text>
</comment>
<accession>A0A840AE29</accession>
<comment type="function">
    <text evidence="9">Essential cell division protein.</text>
</comment>
<dbReference type="PANTHER" id="PTHR35851">
    <property type="entry name" value="CELL DIVISION PROTEIN FTSQ"/>
    <property type="match status" value="1"/>
</dbReference>